<reference evidence="3" key="1">
    <citation type="journal article" date="2019" name="Int. J. Syst. Evol. Microbiol.">
        <title>The Global Catalogue of Microorganisms (GCM) 10K type strain sequencing project: providing services to taxonomists for standard genome sequencing and annotation.</title>
        <authorList>
            <consortium name="The Broad Institute Genomics Platform"/>
            <consortium name="The Broad Institute Genome Sequencing Center for Infectious Disease"/>
            <person name="Wu L."/>
            <person name="Ma J."/>
        </authorList>
    </citation>
    <scope>NUCLEOTIDE SEQUENCE [LARGE SCALE GENOMIC DNA]</scope>
    <source>
        <strain evidence="3">CCUG 56331</strain>
    </source>
</reference>
<gene>
    <name evidence="2" type="primary">cas5b</name>
    <name evidence="2" type="ORF">ACFPOH_12580</name>
</gene>
<dbReference type="Proteomes" id="UP001595978">
    <property type="component" value="Unassembled WGS sequence"/>
</dbReference>
<dbReference type="InterPro" id="IPR013337">
    <property type="entry name" value="CRISPR-assoc_prot_Cas5_Tneap"/>
</dbReference>
<comment type="caution">
    <text evidence="2">The sequence shown here is derived from an EMBL/GenBank/DDBJ whole genome shotgun (WGS) entry which is preliminary data.</text>
</comment>
<evidence type="ECO:0000256" key="1">
    <source>
        <dbReference type="ARBA" id="ARBA00023118"/>
    </source>
</evidence>
<evidence type="ECO:0000313" key="3">
    <source>
        <dbReference type="Proteomes" id="UP001595978"/>
    </source>
</evidence>
<dbReference type="NCBIfam" id="TIGR02593">
    <property type="entry name" value="CRISPR_cas5"/>
    <property type="match status" value="1"/>
</dbReference>
<organism evidence="2 3">
    <name type="scientific">Ureibacillus suwonensis</name>
    <dbReference type="NCBI Taxonomy" id="313007"/>
    <lineage>
        <taxon>Bacteria</taxon>
        <taxon>Bacillati</taxon>
        <taxon>Bacillota</taxon>
        <taxon>Bacilli</taxon>
        <taxon>Bacillales</taxon>
        <taxon>Caryophanaceae</taxon>
        <taxon>Ureibacillus</taxon>
    </lineage>
</organism>
<dbReference type="RefSeq" id="WP_096552089.1">
    <property type="nucleotide sequence ID" value="NZ_JBHSNQ010000167.1"/>
</dbReference>
<dbReference type="EMBL" id="JBHSNQ010000167">
    <property type="protein sequence ID" value="MFC5542541.1"/>
    <property type="molecule type" value="Genomic_DNA"/>
</dbReference>
<keyword evidence="1" id="KW-0051">Antiviral defense</keyword>
<sequence>MKLLRLKLFQETACFLKPFAYKVGETYPLVPFSTVKGMLHAVLGATEYIPMNISIQGQSESFMIDYQKKFMYKKAEVPPIVTTDGLPEAPLPDSKLYTTMPMYQHLLFNVEHVIHVDAEETILNELYNKFHQLSTTISMGRWEDIVRIDEVRFVEATEDSMEELVYNQYIPVDLEIDTYFDVPKAYYRLPRKYEIRDGRREWDYIAAAYVQKSTLLEDDVMTDGEYSIFLLKG</sequence>
<proteinExistence type="predicted"/>
<evidence type="ECO:0000313" key="2">
    <source>
        <dbReference type="EMBL" id="MFC5542541.1"/>
    </source>
</evidence>
<dbReference type="Pfam" id="PF09704">
    <property type="entry name" value="Cas_Cas5d"/>
    <property type="match status" value="1"/>
</dbReference>
<protein>
    <submittedName>
        <fullName evidence="2">Type I-B CRISPR-associated protein Cas5b</fullName>
    </submittedName>
</protein>
<dbReference type="InterPro" id="IPR013422">
    <property type="entry name" value="CRISPR-assoc_prot_Cas5_N"/>
</dbReference>
<name>A0ABW0RE17_9BACL</name>
<accession>A0ABW0RE17</accession>
<dbReference type="InterPro" id="IPR021124">
    <property type="entry name" value="CRISPR-assoc_prot_Cas5"/>
</dbReference>
<dbReference type="NCBIfam" id="TIGR01895">
    <property type="entry name" value="cas_Cas5t"/>
    <property type="match status" value="1"/>
</dbReference>
<keyword evidence="3" id="KW-1185">Reference proteome</keyword>